<dbReference type="Pfam" id="PF03929">
    <property type="entry name" value="PepSY_TM"/>
    <property type="match status" value="1"/>
</dbReference>
<sequence length="527" mass="57989">MKIGSDIVKVYKDVHIWVGIVAGLMLFVAFYGGAITMFEKPLERWATPPSSLAAPPPLERAPELVSAVLAAHPEAARHYLVMVETAPDAPARVMWRVPGEIRRQFTEYAASFDADGKLQVERVRKTPVAQLIDTLHQHVGLPFPDVVSRNMMGVVALLYAVALVSGVIVLLPTLVKDLFALRVGRNIKRMWLDVHNALGIVSLPFHLVMALTCVIFAFHDPVYALQDKIVYPNGIQWGEEHAPAQPTNSTPLPPAELLRRVNEQLPAFHVYGFSFEQHEGRLEGRVTGLDIRYGTRARTYSSTHFDPYTGEVDTHDLPGHMDDWDTAVNAFFMLHFGSFGGNTVRWMYLLLGLAGAMLFYTGNLLWLESRRRKERGTAPVVQKRSTRVMANLTVGVSLGCVAGMSATIAATKWLPARVADLAAWHEGIYFAVFTLAIAWSFLRGAARSAAELLWLCAALTLAIPLSSLAGVWGVGGTWNHAGAGWVIDLSATVAVPVFLLIAAHSRRRMMKGHADSVWSPRTVPLPP</sequence>
<feature type="transmembrane region" description="Helical" evidence="1">
    <location>
        <begin position="388"/>
        <end position="410"/>
    </location>
</feature>
<gene>
    <name evidence="2" type="ORF">GCM10025759_05330</name>
</gene>
<accession>A0ABP9L0P1</accession>
<feature type="transmembrane region" description="Helical" evidence="1">
    <location>
        <begin position="151"/>
        <end position="175"/>
    </location>
</feature>
<organism evidence="2 3">
    <name type="scientific">Lysobacter panacisoli</name>
    <dbReference type="NCBI Taxonomy" id="1255263"/>
    <lineage>
        <taxon>Bacteria</taxon>
        <taxon>Pseudomonadati</taxon>
        <taxon>Pseudomonadota</taxon>
        <taxon>Gammaproteobacteria</taxon>
        <taxon>Lysobacterales</taxon>
        <taxon>Lysobacteraceae</taxon>
        <taxon>Lysobacter</taxon>
    </lineage>
</organism>
<dbReference type="EMBL" id="BAABKY010000001">
    <property type="protein sequence ID" value="GAA5069009.1"/>
    <property type="molecule type" value="Genomic_DNA"/>
</dbReference>
<proteinExistence type="predicted"/>
<feature type="transmembrane region" description="Helical" evidence="1">
    <location>
        <begin position="481"/>
        <end position="503"/>
    </location>
</feature>
<feature type="transmembrane region" description="Helical" evidence="1">
    <location>
        <begin position="346"/>
        <end position="367"/>
    </location>
</feature>
<evidence type="ECO:0000313" key="2">
    <source>
        <dbReference type="EMBL" id="GAA5069009.1"/>
    </source>
</evidence>
<feature type="transmembrane region" description="Helical" evidence="1">
    <location>
        <begin position="196"/>
        <end position="218"/>
    </location>
</feature>
<dbReference type="PANTHER" id="PTHR34219">
    <property type="entry name" value="IRON-REGULATED INNER MEMBRANE PROTEIN-RELATED"/>
    <property type="match status" value="1"/>
</dbReference>
<protein>
    <submittedName>
        <fullName evidence="2">PepSY-associated TM helix domain-containing protein</fullName>
    </submittedName>
</protein>
<dbReference type="PANTHER" id="PTHR34219:SF9">
    <property type="entry name" value="IRON-REGULATED INNER MEMBRANE PROTEIN"/>
    <property type="match status" value="1"/>
</dbReference>
<feature type="transmembrane region" description="Helical" evidence="1">
    <location>
        <begin position="454"/>
        <end position="475"/>
    </location>
</feature>
<keyword evidence="1" id="KW-0472">Membrane</keyword>
<dbReference type="Proteomes" id="UP001501083">
    <property type="component" value="Unassembled WGS sequence"/>
</dbReference>
<evidence type="ECO:0000256" key="1">
    <source>
        <dbReference type="SAM" id="Phobius"/>
    </source>
</evidence>
<feature type="transmembrane region" description="Helical" evidence="1">
    <location>
        <begin position="16"/>
        <end position="38"/>
    </location>
</feature>
<keyword evidence="1" id="KW-1133">Transmembrane helix</keyword>
<dbReference type="InterPro" id="IPR005625">
    <property type="entry name" value="PepSY-ass_TM"/>
</dbReference>
<evidence type="ECO:0000313" key="3">
    <source>
        <dbReference type="Proteomes" id="UP001501083"/>
    </source>
</evidence>
<keyword evidence="3" id="KW-1185">Reference proteome</keyword>
<comment type="caution">
    <text evidence="2">The sequence shown here is derived from an EMBL/GenBank/DDBJ whole genome shotgun (WGS) entry which is preliminary data.</text>
</comment>
<reference evidence="3" key="1">
    <citation type="journal article" date="2019" name="Int. J. Syst. Evol. Microbiol.">
        <title>The Global Catalogue of Microorganisms (GCM) 10K type strain sequencing project: providing services to taxonomists for standard genome sequencing and annotation.</title>
        <authorList>
            <consortium name="The Broad Institute Genomics Platform"/>
            <consortium name="The Broad Institute Genome Sequencing Center for Infectious Disease"/>
            <person name="Wu L."/>
            <person name="Ma J."/>
        </authorList>
    </citation>
    <scope>NUCLEOTIDE SEQUENCE [LARGE SCALE GENOMIC DNA]</scope>
    <source>
        <strain evidence="3">JCM 19212</strain>
    </source>
</reference>
<feature type="transmembrane region" description="Helical" evidence="1">
    <location>
        <begin position="422"/>
        <end position="442"/>
    </location>
</feature>
<name>A0ABP9L0P1_9GAMM</name>
<keyword evidence="1" id="KW-0812">Transmembrane</keyword>
<dbReference type="RefSeq" id="WP_158982942.1">
    <property type="nucleotide sequence ID" value="NZ_BAABKY010000001.1"/>
</dbReference>